<keyword evidence="7" id="KW-0067">ATP-binding</keyword>
<dbReference type="GO" id="GO:0016301">
    <property type="term" value="F:kinase activity"/>
    <property type="evidence" value="ECO:0007669"/>
    <property type="project" value="UniProtKB-KW"/>
</dbReference>
<dbReference type="GO" id="GO:0015970">
    <property type="term" value="P:guanosine tetraphosphate biosynthetic process"/>
    <property type="evidence" value="ECO:0007669"/>
    <property type="project" value="UniProtKB-UniPathway"/>
</dbReference>
<evidence type="ECO:0000256" key="4">
    <source>
        <dbReference type="ARBA" id="ARBA00022679"/>
    </source>
</evidence>
<dbReference type="Gene3D" id="3.30.460.10">
    <property type="entry name" value="Beta Polymerase, domain 2"/>
    <property type="match status" value="1"/>
</dbReference>
<evidence type="ECO:0000256" key="6">
    <source>
        <dbReference type="ARBA" id="ARBA00022777"/>
    </source>
</evidence>
<evidence type="ECO:0000256" key="5">
    <source>
        <dbReference type="ARBA" id="ARBA00022741"/>
    </source>
</evidence>
<dbReference type="Pfam" id="PF04607">
    <property type="entry name" value="RelA_SpoT"/>
    <property type="match status" value="1"/>
</dbReference>
<comment type="subunit">
    <text evidence="3">Homotetramer.</text>
</comment>
<comment type="caution">
    <text evidence="9">The sequence shown here is derived from an EMBL/GenBank/DDBJ whole genome shotgun (WGS) entry which is preliminary data.</text>
</comment>
<dbReference type="UniPathway" id="UPA00908">
    <property type="reaction ID" value="UER00884"/>
</dbReference>
<dbReference type="GO" id="GO:0005524">
    <property type="term" value="F:ATP binding"/>
    <property type="evidence" value="ECO:0007669"/>
    <property type="project" value="UniProtKB-KW"/>
</dbReference>
<evidence type="ECO:0000256" key="1">
    <source>
        <dbReference type="ARBA" id="ARBA00004976"/>
    </source>
</evidence>
<gene>
    <name evidence="9" type="ORF">EAF07_01835</name>
</gene>
<keyword evidence="4" id="KW-0808">Transferase</keyword>
<sequence>MNFDWESFLDPYIQTVGELKIKLRGIRKQFRKQNRHSPIEFVTGRVKSIESIQEKLVRRNIAFENMAEEVEDIAGLRIMVQFVDDIDEVLELLRHRTDMTIVRERDYINHMKMSGYRSYHVVISYPVNTIDGPKTVLAEIQIRTLAMNFWATIEHSLNYKYRGAYPDEIKRRLEITAKIALELDEEMRKIREDIREAQLLFDHDSRKLSDGIGNSDDTDELYR</sequence>
<dbReference type="AlphaFoldDB" id="A0A3L9DUP5"/>
<dbReference type="EMBL" id="RCVM01000002">
    <property type="protein sequence ID" value="RLY04755.1"/>
    <property type="molecule type" value="Genomic_DNA"/>
</dbReference>
<evidence type="ECO:0000256" key="7">
    <source>
        <dbReference type="ARBA" id="ARBA00022840"/>
    </source>
</evidence>
<evidence type="ECO:0000256" key="3">
    <source>
        <dbReference type="ARBA" id="ARBA00011881"/>
    </source>
</evidence>
<comment type="pathway">
    <text evidence="1">Purine metabolism; ppGpp biosynthesis; ppGpp from GTP: step 1/2.</text>
</comment>
<accession>A0A3L9DUP5</accession>
<keyword evidence="6 9" id="KW-0418">Kinase</keyword>
<dbReference type="PANTHER" id="PTHR47837">
    <property type="entry name" value="GTP PYROPHOSPHOKINASE YJBM"/>
    <property type="match status" value="1"/>
</dbReference>
<dbReference type="Gene3D" id="1.10.287.860">
    <property type="entry name" value="Nucleotidyltransferase"/>
    <property type="match status" value="1"/>
</dbReference>
<dbReference type="CDD" id="cd05399">
    <property type="entry name" value="NT_Rel-Spo_like"/>
    <property type="match status" value="1"/>
</dbReference>
<dbReference type="SUPFAM" id="SSF81301">
    <property type="entry name" value="Nucleotidyltransferase"/>
    <property type="match status" value="1"/>
</dbReference>
<dbReference type="SMART" id="SM00954">
    <property type="entry name" value="RelA_SpoT"/>
    <property type="match status" value="1"/>
</dbReference>
<dbReference type="Proteomes" id="UP000279194">
    <property type="component" value="Unassembled WGS sequence"/>
</dbReference>
<dbReference type="PANTHER" id="PTHR47837:SF1">
    <property type="entry name" value="GTP PYROPHOSPHOKINASE YJBM"/>
    <property type="match status" value="1"/>
</dbReference>
<dbReference type="OrthoDB" id="9789634at2"/>
<evidence type="ECO:0000313" key="9">
    <source>
        <dbReference type="EMBL" id="RLY04755.1"/>
    </source>
</evidence>
<evidence type="ECO:0000313" key="10">
    <source>
        <dbReference type="Proteomes" id="UP000279194"/>
    </source>
</evidence>
<feature type="domain" description="RelA/SpoT" evidence="8">
    <location>
        <begin position="44"/>
        <end position="165"/>
    </location>
</feature>
<evidence type="ECO:0000259" key="8">
    <source>
        <dbReference type="SMART" id="SM00954"/>
    </source>
</evidence>
<reference evidence="9 10" key="1">
    <citation type="submission" date="2018-10" db="EMBL/GenBank/DDBJ databases">
        <title>Streptococcus hillyeri sp. nov., isolated from equine tracheal sample.</title>
        <authorList>
            <person name="Macfadyen A.C."/>
            <person name="Waller A."/>
            <person name="Paterson G.K."/>
        </authorList>
    </citation>
    <scope>NUCLEOTIDE SEQUENCE [LARGE SCALE GENOMIC DNA]</scope>
    <source>
        <strain evidence="9 10">28462</strain>
    </source>
</reference>
<dbReference type="InterPro" id="IPR052366">
    <property type="entry name" value="GTP_Pyrophosphokinase"/>
</dbReference>
<dbReference type="InterPro" id="IPR007685">
    <property type="entry name" value="RelA_SpoT"/>
</dbReference>
<name>A0A3L9DUP5_9STRE</name>
<proteinExistence type="inferred from homology"/>
<dbReference type="RefSeq" id="WP_121834596.1">
    <property type="nucleotide sequence ID" value="NZ_CP163513.1"/>
</dbReference>
<keyword evidence="10" id="KW-1185">Reference proteome</keyword>
<keyword evidence="5" id="KW-0547">Nucleotide-binding</keyword>
<dbReference type="FunFam" id="3.30.460.10:FF:000012">
    <property type="entry name" value="GTP pyrophosphokinase YjbM"/>
    <property type="match status" value="1"/>
</dbReference>
<protein>
    <submittedName>
        <fullName evidence="9">GTP pyrophosphokinase family protein</fullName>
    </submittedName>
</protein>
<comment type="similarity">
    <text evidence="2">Belongs to the RelA/SpoT family.</text>
</comment>
<organism evidence="9 10">
    <name type="scientific">Streptococcus hillyeri</name>
    <dbReference type="NCBI Taxonomy" id="2282420"/>
    <lineage>
        <taxon>Bacteria</taxon>
        <taxon>Bacillati</taxon>
        <taxon>Bacillota</taxon>
        <taxon>Bacilli</taxon>
        <taxon>Lactobacillales</taxon>
        <taxon>Streptococcaceae</taxon>
        <taxon>Streptococcus</taxon>
    </lineage>
</organism>
<evidence type="ECO:0000256" key="2">
    <source>
        <dbReference type="ARBA" id="ARBA00007476"/>
    </source>
</evidence>
<dbReference type="InterPro" id="IPR043519">
    <property type="entry name" value="NT_sf"/>
</dbReference>